<feature type="signal peptide" evidence="1">
    <location>
        <begin position="1"/>
        <end position="24"/>
    </location>
</feature>
<evidence type="ECO:0000313" key="3">
    <source>
        <dbReference type="Proteomes" id="UP000638732"/>
    </source>
</evidence>
<feature type="chain" id="PRO_5037191267" evidence="1">
    <location>
        <begin position="25"/>
        <end position="63"/>
    </location>
</feature>
<name>A0A965ZCQ1_9SPHI</name>
<proteinExistence type="predicted"/>
<comment type="caution">
    <text evidence="2">The sequence shown here is derived from an EMBL/GenBank/DDBJ whole genome shotgun (WGS) entry which is preliminary data.</text>
</comment>
<dbReference type="EMBL" id="WWEO01000037">
    <property type="protein sequence ID" value="NCD68315.1"/>
    <property type="molecule type" value="Genomic_DNA"/>
</dbReference>
<dbReference type="AlphaFoldDB" id="A0A965ZCQ1"/>
<keyword evidence="1" id="KW-0732">Signal</keyword>
<accession>A0A965ZCQ1</accession>
<keyword evidence="3" id="KW-1185">Reference proteome</keyword>
<dbReference type="RefSeq" id="WP_166584341.1">
    <property type="nucleotide sequence ID" value="NZ_WWEO01000037.1"/>
</dbReference>
<protein>
    <submittedName>
        <fullName evidence="2">Uncharacterized protein</fullName>
    </submittedName>
</protein>
<sequence>MMYSCGTFTLNLAAGLPASSTITAADLSTGKIRWTNNNLPFSIGSSVAPCVSIRGNGYSSDIQ</sequence>
<evidence type="ECO:0000313" key="2">
    <source>
        <dbReference type="EMBL" id="NCD68315.1"/>
    </source>
</evidence>
<evidence type="ECO:0000256" key="1">
    <source>
        <dbReference type="SAM" id="SignalP"/>
    </source>
</evidence>
<reference evidence="2" key="2">
    <citation type="submission" date="2020-10" db="EMBL/GenBank/DDBJ databases">
        <title>Mucilaginibacter sp. nov., isolated from soil.</title>
        <authorList>
            <person name="Jeon C.O."/>
        </authorList>
    </citation>
    <scope>NUCLEOTIDE SEQUENCE</scope>
    <source>
        <strain evidence="2">R11</strain>
    </source>
</reference>
<organism evidence="2 3">
    <name type="scientific">Mucilaginibacter agri</name>
    <dbReference type="NCBI Taxonomy" id="2695265"/>
    <lineage>
        <taxon>Bacteria</taxon>
        <taxon>Pseudomonadati</taxon>
        <taxon>Bacteroidota</taxon>
        <taxon>Sphingobacteriia</taxon>
        <taxon>Sphingobacteriales</taxon>
        <taxon>Sphingobacteriaceae</taxon>
        <taxon>Mucilaginibacter</taxon>
    </lineage>
</organism>
<reference evidence="2" key="1">
    <citation type="submission" date="2020-01" db="EMBL/GenBank/DDBJ databases">
        <authorList>
            <person name="Seo Y.L."/>
        </authorList>
    </citation>
    <scope>NUCLEOTIDE SEQUENCE</scope>
    <source>
        <strain evidence="2">R11</strain>
    </source>
</reference>
<dbReference type="Proteomes" id="UP000638732">
    <property type="component" value="Unassembled WGS sequence"/>
</dbReference>
<gene>
    <name evidence="2" type="ORF">GSY63_02960</name>
</gene>